<dbReference type="eggNOG" id="ENOG502QWBS">
    <property type="taxonomic scope" value="Eukaryota"/>
</dbReference>
<dbReference type="GO" id="GO:0005886">
    <property type="term" value="C:plasma membrane"/>
    <property type="evidence" value="ECO:0000318"/>
    <property type="project" value="GO_Central"/>
</dbReference>
<dbReference type="PROSITE" id="PS50835">
    <property type="entry name" value="IG_LIKE"/>
    <property type="match status" value="1"/>
</dbReference>
<feature type="region of interest" description="Disordered" evidence="1">
    <location>
        <begin position="243"/>
        <end position="296"/>
    </location>
</feature>
<keyword evidence="2" id="KW-0812">Transmembrane</keyword>
<feature type="transmembrane region" description="Helical" evidence="2">
    <location>
        <begin position="180"/>
        <end position="203"/>
    </location>
</feature>
<dbReference type="OMA" id="QNCTFHT"/>
<accession>H9H5W4</accession>
<organism evidence="4 5">
    <name type="scientific">Monodelphis domestica</name>
    <name type="common">Gray short-tailed opossum</name>
    <dbReference type="NCBI Taxonomy" id="13616"/>
    <lineage>
        <taxon>Eukaryota</taxon>
        <taxon>Metazoa</taxon>
        <taxon>Chordata</taxon>
        <taxon>Craniata</taxon>
        <taxon>Vertebrata</taxon>
        <taxon>Euteleostomi</taxon>
        <taxon>Mammalia</taxon>
        <taxon>Metatheria</taxon>
        <taxon>Didelphimorphia</taxon>
        <taxon>Didelphidae</taxon>
        <taxon>Monodelphis</taxon>
    </lineage>
</organism>
<reference evidence="4" key="3">
    <citation type="submission" date="2025-09" db="UniProtKB">
        <authorList>
            <consortium name="Ensembl"/>
        </authorList>
    </citation>
    <scope>IDENTIFICATION</scope>
</reference>
<dbReference type="AlphaFoldDB" id="H9H5W4"/>
<dbReference type="InterPro" id="IPR007110">
    <property type="entry name" value="Ig-like_dom"/>
</dbReference>
<dbReference type="GeneTree" id="ENSGT00940000163216"/>
<dbReference type="Proteomes" id="UP000002280">
    <property type="component" value="Unplaced"/>
</dbReference>
<protein>
    <recommendedName>
        <fullName evidence="3">Ig-like domain-containing protein</fullName>
    </recommendedName>
</protein>
<sequence length="296" mass="32374">SHSWEVPKARPGLTGLPSLLTGQVAALKITIPYSLYVCPEGQNISLTCRISGPFTDRHDLLYKTWHMGHRENQSCSEKMSIRNVTERELHPRHGGHHANASGQNPAGHKNLTLHHGVELTSDHHGNFSITLLNLTQQDGGIYCCLVVEYKHHHLEQEVHGFVELQVQKGEPSCRGANITAAALATGACIVGILCLPLILLLVYKQQQAASNRRAHELVRMESNAQGIENPVFEAVTHGIPELKSRPPLSYMAQRQPSESGRHLLSEPSTPLSPPGPGDVFFPSLDPVPDSPNAEAI</sequence>
<feature type="domain" description="Ig-like" evidence="3">
    <location>
        <begin position="17"/>
        <end position="146"/>
    </location>
</feature>
<dbReference type="InterPro" id="IPR013106">
    <property type="entry name" value="Ig_V-set"/>
</dbReference>
<dbReference type="SUPFAM" id="SSF48726">
    <property type="entry name" value="Immunoglobulin"/>
    <property type="match status" value="1"/>
</dbReference>
<dbReference type="PANTHER" id="PTHR44819:SF1">
    <property type="entry name" value="V-TYPE IMMUNOGLOBULIN DOMAIN-CONTAINING SUPPRESSOR OF T-CELL ACTIVATION"/>
    <property type="match status" value="1"/>
</dbReference>
<evidence type="ECO:0000256" key="2">
    <source>
        <dbReference type="SAM" id="Phobius"/>
    </source>
</evidence>
<dbReference type="InterPro" id="IPR013783">
    <property type="entry name" value="Ig-like_fold"/>
</dbReference>
<evidence type="ECO:0000313" key="5">
    <source>
        <dbReference type="Proteomes" id="UP000002280"/>
    </source>
</evidence>
<dbReference type="Gene3D" id="2.60.40.10">
    <property type="entry name" value="Immunoglobulins"/>
    <property type="match status" value="1"/>
</dbReference>
<keyword evidence="5" id="KW-1185">Reference proteome</keyword>
<evidence type="ECO:0000256" key="1">
    <source>
        <dbReference type="SAM" id="MobiDB-lite"/>
    </source>
</evidence>
<dbReference type="FunCoup" id="H9H5W4">
    <property type="interactions" value="564"/>
</dbReference>
<reference evidence="4" key="1">
    <citation type="journal article" date="2007" name="Nature">
        <title>Genome of the marsupial Monodelphis domestica reveals innovation in non-coding sequences.</title>
        <authorList>
            <person name="Mikkelsen T.S."/>
            <person name="Wakefield M.J."/>
            <person name="Aken B."/>
            <person name="Amemiya C.T."/>
            <person name="Chang J.L."/>
            <person name="Duke S."/>
            <person name="Garber M."/>
            <person name="Gentles A.J."/>
            <person name="Goodstadt L."/>
            <person name="Heger A."/>
            <person name="Jurka J."/>
            <person name="Kamal M."/>
            <person name="Mauceli E."/>
            <person name="Searle S.M."/>
            <person name="Sharpe T."/>
            <person name="Baker M.L."/>
            <person name="Batzer M.A."/>
            <person name="Benos P.V."/>
            <person name="Belov K."/>
            <person name="Clamp M."/>
            <person name="Cook A."/>
            <person name="Cuff J."/>
            <person name="Das R."/>
            <person name="Davidow L."/>
            <person name="Deakin J.E."/>
            <person name="Fazzari M.J."/>
            <person name="Glass J.L."/>
            <person name="Grabherr M."/>
            <person name="Greally J.M."/>
            <person name="Gu W."/>
            <person name="Hore T.A."/>
            <person name="Huttley G.A."/>
            <person name="Kleber M."/>
            <person name="Jirtle R.L."/>
            <person name="Koina E."/>
            <person name="Lee J.T."/>
            <person name="Mahony S."/>
            <person name="Marra M.A."/>
            <person name="Miller R.D."/>
            <person name="Nicholls R.D."/>
            <person name="Oda M."/>
            <person name="Papenfuss A.T."/>
            <person name="Parra Z.E."/>
            <person name="Pollock D.D."/>
            <person name="Ray D.A."/>
            <person name="Schein J.E."/>
            <person name="Speed T.P."/>
            <person name="Thompson K."/>
            <person name="VandeBerg J.L."/>
            <person name="Wade C.M."/>
            <person name="Walker J.A."/>
            <person name="Waters P.D."/>
            <person name="Webber C."/>
            <person name="Weidman J.R."/>
            <person name="Xie X."/>
            <person name="Zody M.C."/>
            <person name="Baldwin J."/>
            <person name="Abdouelleil A."/>
            <person name="Abdulkadir J."/>
            <person name="Abebe A."/>
            <person name="Abera B."/>
            <person name="Abreu J."/>
            <person name="Acer S.C."/>
            <person name="Aftuck L."/>
            <person name="Alexander A."/>
            <person name="An P."/>
            <person name="Anderson E."/>
            <person name="Anderson S."/>
            <person name="Arachi H."/>
            <person name="Azer M."/>
            <person name="Bachantsang P."/>
            <person name="Barry A."/>
            <person name="Bayul T."/>
            <person name="Berlin A."/>
            <person name="Bessette D."/>
            <person name="Bloom T."/>
            <person name="Bloom T."/>
            <person name="Boguslavskiy L."/>
            <person name="Bonnet C."/>
            <person name="Boukhgalter B."/>
            <person name="Bourzgui I."/>
            <person name="Brown A."/>
            <person name="Cahill P."/>
            <person name="Channer S."/>
            <person name="Cheshatsang Y."/>
            <person name="Chuda L."/>
            <person name="Citroen M."/>
            <person name="Collymore A."/>
            <person name="Cooke P."/>
            <person name="Costello M."/>
            <person name="D'Aco K."/>
            <person name="Daza R."/>
            <person name="De Haan G."/>
            <person name="DeGray S."/>
            <person name="DeMaso C."/>
            <person name="Dhargay N."/>
            <person name="Dooley K."/>
            <person name="Dooley E."/>
            <person name="Doricent M."/>
            <person name="Dorje P."/>
            <person name="Dorjee K."/>
            <person name="Dupes A."/>
            <person name="Elong R."/>
            <person name="Falk J."/>
            <person name="Farina A."/>
            <person name="Faro S."/>
            <person name="Ferguson D."/>
            <person name="Fisher S."/>
            <person name="Foley C.D."/>
            <person name="Franke A."/>
            <person name="Friedrich D."/>
            <person name="Gadbois L."/>
            <person name="Gearin G."/>
            <person name="Gearin C.R."/>
            <person name="Giannoukos G."/>
            <person name="Goode T."/>
            <person name="Graham J."/>
            <person name="Grandbois E."/>
            <person name="Grewal S."/>
            <person name="Gyaltsen K."/>
            <person name="Hafez N."/>
            <person name="Hagos B."/>
            <person name="Hall J."/>
            <person name="Henson C."/>
            <person name="Hollinger A."/>
            <person name="Honan T."/>
            <person name="Huard M.D."/>
            <person name="Hughes L."/>
            <person name="Hurhula B."/>
            <person name="Husby M.E."/>
            <person name="Kamat A."/>
            <person name="Kanga B."/>
            <person name="Kashin S."/>
            <person name="Khazanovich D."/>
            <person name="Kisner P."/>
            <person name="Lance K."/>
            <person name="Lara M."/>
            <person name="Lee W."/>
            <person name="Lennon N."/>
            <person name="Letendre F."/>
            <person name="LeVine R."/>
            <person name="Lipovsky A."/>
            <person name="Liu X."/>
            <person name="Liu J."/>
            <person name="Liu S."/>
            <person name="Lokyitsang T."/>
            <person name="Lokyitsang Y."/>
            <person name="Lubonja R."/>
            <person name="Lui A."/>
            <person name="MacDonald P."/>
            <person name="Magnisalis V."/>
            <person name="Maru K."/>
            <person name="Matthews C."/>
            <person name="McCusker W."/>
            <person name="McDonough S."/>
            <person name="Mehta T."/>
            <person name="Meldrim J."/>
            <person name="Meneus L."/>
            <person name="Mihai O."/>
            <person name="Mihalev A."/>
            <person name="Mihova T."/>
            <person name="Mittelman R."/>
            <person name="Mlenga V."/>
            <person name="Montmayeur A."/>
            <person name="Mulrain L."/>
            <person name="Navidi A."/>
            <person name="Naylor J."/>
            <person name="Negash T."/>
            <person name="Nguyen T."/>
            <person name="Nguyen N."/>
            <person name="Nicol R."/>
            <person name="Norbu C."/>
            <person name="Norbu N."/>
            <person name="Novod N."/>
            <person name="O'Neill B."/>
            <person name="Osman S."/>
            <person name="Markiewicz E."/>
            <person name="Oyono O.L."/>
            <person name="Patti C."/>
            <person name="Phunkhang P."/>
            <person name="Pierre F."/>
            <person name="Priest M."/>
            <person name="Raghuraman S."/>
            <person name="Rege F."/>
            <person name="Reyes R."/>
            <person name="Rise C."/>
            <person name="Rogov P."/>
            <person name="Ross K."/>
            <person name="Ryan E."/>
            <person name="Settipalli S."/>
            <person name="Shea T."/>
            <person name="Sherpa N."/>
            <person name="Shi L."/>
            <person name="Shih D."/>
            <person name="Sparrow T."/>
            <person name="Spaulding J."/>
            <person name="Stalker J."/>
            <person name="Stange-Thomann N."/>
            <person name="Stavropoulos S."/>
            <person name="Stone C."/>
            <person name="Strader C."/>
            <person name="Tesfaye S."/>
            <person name="Thomson T."/>
            <person name="Thoulutsang Y."/>
            <person name="Thoulutsang D."/>
            <person name="Topham K."/>
            <person name="Topping I."/>
            <person name="Tsamla T."/>
            <person name="Vassiliev H."/>
            <person name="Vo A."/>
            <person name="Wangchuk T."/>
            <person name="Wangdi T."/>
            <person name="Weiand M."/>
            <person name="Wilkinson J."/>
            <person name="Wilson A."/>
            <person name="Yadav S."/>
            <person name="Young G."/>
            <person name="Yu Q."/>
            <person name="Zembek L."/>
            <person name="Zhong D."/>
            <person name="Zimmer A."/>
            <person name="Zwirko Z."/>
            <person name="Jaffe D.B."/>
            <person name="Alvarez P."/>
            <person name="Brockman W."/>
            <person name="Butler J."/>
            <person name="Chin C."/>
            <person name="Gnerre S."/>
            <person name="MacCallum I."/>
            <person name="Graves J.A."/>
            <person name="Ponting C.P."/>
            <person name="Breen M."/>
            <person name="Samollow P.B."/>
            <person name="Lander E.S."/>
            <person name="Lindblad-Toh K."/>
        </authorList>
    </citation>
    <scope>NUCLEOTIDE SEQUENCE [LARGE SCALE GENOMIC DNA]</scope>
</reference>
<dbReference type="Bgee" id="ENSMODG00000000324">
    <property type="expression patterns" value="Expressed in blood and 18 other cell types or tissues"/>
</dbReference>
<dbReference type="GO" id="GO:0050776">
    <property type="term" value="P:regulation of immune response"/>
    <property type="evidence" value="ECO:0007669"/>
    <property type="project" value="InterPro"/>
</dbReference>
<dbReference type="PANTHER" id="PTHR44819">
    <property type="entry name" value="V-TYPE IMMUNOGLOBULIN DOMAIN-CONTAINING SUPPRESSOR OF T-CELL ACTIVATION"/>
    <property type="match status" value="1"/>
</dbReference>
<dbReference type="SMART" id="SM00409">
    <property type="entry name" value="IG"/>
    <property type="match status" value="1"/>
</dbReference>
<name>H9H5W4_MONDO</name>
<dbReference type="GO" id="GO:0046636">
    <property type="term" value="P:negative regulation of alpha-beta T cell activation"/>
    <property type="evidence" value="ECO:0000318"/>
    <property type="project" value="GO_Central"/>
</dbReference>
<dbReference type="InterPro" id="IPR042473">
    <property type="entry name" value="VISTA"/>
</dbReference>
<proteinExistence type="predicted"/>
<dbReference type="HOGENOM" id="CLU_078121_0_0_1"/>
<dbReference type="InParanoid" id="H9H5W4"/>
<evidence type="ECO:0000259" key="3">
    <source>
        <dbReference type="PROSITE" id="PS50835"/>
    </source>
</evidence>
<evidence type="ECO:0000313" key="4">
    <source>
        <dbReference type="Ensembl" id="ENSMODP00000000387.4"/>
    </source>
</evidence>
<keyword evidence="2" id="KW-0472">Membrane</keyword>
<dbReference type="Pfam" id="PF07686">
    <property type="entry name" value="V-set"/>
    <property type="match status" value="1"/>
</dbReference>
<dbReference type="InterPro" id="IPR036179">
    <property type="entry name" value="Ig-like_dom_sf"/>
</dbReference>
<dbReference type="InterPro" id="IPR003599">
    <property type="entry name" value="Ig_sub"/>
</dbReference>
<feature type="region of interest" description="Disordered" evidence="1">
    <location>
        <begin position="90"/>
        <end position="109"/>
    </location>
</feature>
<keyword evidence="2" id="KW-1133">Transmembrane helix</keyword>
<reference evidence="4" key="2">
    <citation type="submission" date="2025-08" db="UniProtKB">
        <authorList>
            <consortium name="Ensembl"/>
        </authorList>
    </citation>
    <scope>IDENTIFICATION</scope>
</reference>
<dbReference type="STRING" id="13616.ENSMODP00000000387"/>
<dbReference type="Ensembl" id="ENSMODT00000000395.4">
    <property type="protein sequence ID" value="ENSMODP00000000387.4"/>
    <property type="gene ID" value="ENSMODG00000000324.4"/>
</dbReference>